<dbReference type="Pfam" id="PF12937">
    <property type="entry name" value="F-box-like"/>
    <property type="match status" value="1"/>
</dbReference>
<feature type="transmembrane region" description="Helical" evidence="1">
    <location>
        <begin position="378"/>
        <end position="398"/>
    </location>
</feature>
<dbReference type="AlphaFoldDB" id="A0A9Q0R8Z7"/>
<proteinExistence type="predicted"/>
<feature type="transmembrane region" description="Helical" evidence="1">
    <location>
        <begin position="410"/>
        <end position="432"/>
    </location>
</feature>
<keyword evidence="1" id="KW-0472">Membrane</keyword>
<accession>A0A9Q0R8Z7</accession>
<keyword evidence="1" id="KW-0812">Transmembrane</keyword>
<keyword evidence="4" id="KW-1185">Reference proteome</keyword>
<dbReference type="Gene3D" id="1.20.1280.50">
    <property type="match status" value="1"/>
</dbReference>
<dbReference type="GO" id="GO:0000209">
    <property type="term" value="P:protein polyubiquitination"/>
    <property type="evidence" value="ECO:0007669"/>
    <property type="project" value="TreeGrafter"/>
</dbReference>
<dbReference type="SUPFAM" id="SSF81383">
    <property type="entry name" value="F-box domain"/>
    <property type="match status" value="1"/>
</dbReference>
<feature type="transmembrane region" description="Helical" evidence="1">
    <location>
        <begin position="438"/>
        <end position="461"/>
    </location>
</feature>
<feature type="transmembrane region" description="Helical" evidence="1">
    <location>
        <begin position="274"/>
        <end position="294"/>
    </location>
</feature>
<dbReference type="InterPro" id="IPR039588">
    <property type="entry name" value="FBXO4"/>
</dbReference>
<sequence length="465" mass="55246">MTRDINEDELKRVFFFSKFDLLNASKSQQQNNQNQNFNQKRQQEFVNENLFEELPDEIVLEIFSYLLPKNLINCAFTCRNFNRIHDDWQLWKNIIRNHGSELDFQTVTKDYQSGYYYYSPYTTTNFKLSGTLGIQEHFRSIEKDENYHPNSNISTSISKRTIDKINKEPKKLVVDQMKKYIQAQKNYLRQQKAEEFKRQIRTIKDDYAIKLIEKTLVLSLLVLPSLFFALKFDVSYSIFNWKFCFFPWLYSSLLFFVWSSMEYYTSYSRNTEKYLLQGIITCSGFLTLFFLFISLKLDQNFSISKWWILSPFGLATFTLIILWSIFLYNEPNIFERDIHIFVLFVFYVMAGLLLVFISIIKAFSIYESQAENPSYKGVFIPLIFLSIYPIIGTIFVCIIRHSSYFSRTDYLVFIISCSVGIAFGLFSLILYLRIKGIFHIYTSIVSSFVFFPSLYLQYLILARKL</sequence>
<protein>
    <submittedName>
        <fullName evidence="3">F-box only protein</fullName>
    </submittedName>
</protein>
<dbReference type="GO" id="GO:0031146">
    <property type="term" value="P:SCF-dependent proteasomal ubiquitin-dependent protein catabolic process"/>
    <property type="evidence" value="ECO:0007669"/>
    <property type="project" value="InterPro"/>
</dbReference>
<evidence type="ECO:0000313" key="4">
    <source>
        <dbReference type="Proteomes" id="UP001149090"/>
    </source>
</evidence>
<dbReference type="EMBL" id="JAPDFW010000097">
    <property type="protein sequence ID" value="KAJ5070214.1"/>
    <property type="molecule type" value="Genomic_DNA"/>
</dbReference>
<feature type="transmembrane region" description="Helical" evidence="1">
    <location>
        <begin position="238"/>
        <end position="258"/>
    </location>
</feature>
<comment type="caution">
    <text evidence="3">The sequence shown here is derived from an EMBL/GenBank/DDBJ whole genome shotgun (WGS) entry which is preliminary data.</text>
</comment>
<feature type="transmembrane region" description="Helical" evidence="1">
    <location>
        <begin position="306"/>
        <end position="328"/>
    </location>
</feature>
<name>A0A9Q0R8Z7_ANAIG</name>
<feature type="domain" description="F-box" evidence="2">
    <location>
        <begin position="48"/>
        <end position="94"/>
    </location>
</feature>
<dbReference type="SMART" id="SM00256">
    <property type="entry name" value="FBOX"/>
    <property type="match status" value="1"/>
</dbReference>
<dbReference type="PROSITE" id="PS50181">
    <property type="entry name" value="FBOX"/>
    <property type="match status" value="1"/>
</dbReference>
<evidence type="ECO:0000256" key="1">
    <source>
        <dbReference type="SAM" id="Phobius"/>
    </source>
</evidence>
<dbReference type="OrthoDB" id="3219396at2759"/>
<organism evidence="3 4">
    <name type="scientific">Anaeramoeba ignava</name>
    <name type="common">Anaerobic marine amoeba</name>
    <dbReference type="NCBI Taxonomy" id="1746090"/>
    <lineage>
        <taxon>Eukaryota</taxon>
        <taxon>Metamonada</taxon>
        <taxon>Anaeramoebidae</taxon>
        <taxon>Anaeramoeba</taxon>
    </lineage>
</organism>
<evidence type="ECO:0000313" key="3">
    <source>
        <dbReference type="EMBL" id="KAJ5070214.1"/>
    </source>
</evidence>
<dbReference type="InterPro" id="IPR036047">
    <property type="entry name" value="F-box-like_dom_sf"/>
</dbReference>
<feature type="transmembrane region" description="Helical" evidence="1">
    <location>
        <begin position="211"/>
        <end position="232"/>
    </location>
</feature>
<evidence type="ECO:0000259" key="2">
    <source>
        <dbReference type="PROSITE" id="PS50181"/>
    </source>
</evidence>
<dbReference type="GO" id="GO:0019005">
    <property type="term" value="C:SCF ubiquitin ligase complex"/>
    <property type="evidence" value="ECO:0007669"/>
    <property type="project" value="TreeGrafter"/>
</dbReference>
<dbReference type="InterPro" id="IPR001810">
    <property type="entry name" value="F-box_dom"/>
</dbReference>
<dbReference type="PANTHER" id="PTHR16008">
    <property type="entry name" value="F-BOX ONLY PROTEIN 4"/>
    <property type="match status" value="1"/>
</dbReference>
<gene>
    <name evidence="3" type="ORF">M0811_11061</name>
</gene>
<keyword evidence="1" id="KW-1133">Transmembrane helix</keyword>
<dbReference type="PANTHER" id="PTHR16008:SF6">
    <property type="entry name" value="SI:DKEY-12E7.1"/>
    <property type="match status" value="1"/>
</dbReference>
<feature type="transmembrane region" description="Helical" evidence="1">
    <location>
        <begin position="340"/>
        <end position="366"/>
    </location>
</feature>
<reference evidence="3" key="1">
    <citation type="submission" date="2022-10" db="EMBL/GenBank/DDBJ databases">
        <title>Novel sulphate-reducing endosymbionts in the free-living metamonad Anaeramoeba.</title>
        <authorList>
            <person name="Jerlstrom-Hultqvist J."/>
            <person name="Cepicka I."/>
            <person name="Gallot-Lavallee L."/>
            <person name="Salas-Leiva D."/>
            <person name="Curtis B.A."/>
            <person name="Zahonova K."/>
            <person name="Pipaliya S."/>
            <person name="Dacks J."/>
            <person name="Roger A.J."/>
        </authorList>
    </citation>
    <scope>NUCLEOTIDE SEQUENCE</scope>
    <source>
        <strain evidence="3">BMAN</strain>
    </source>
</reference>
<dbReference type="Proteomes" id="UP001149090">
    <property type="component" value="Unassembled WGS sequence"/>
</dbReference>